<dbReference type="PANTHER" id="PTHR12341:SF7">
    <property type="entry name" value="5'-3' EXORIBONUCLEASE 1"/>
    <property type="match status" value="1"/>
</dbReference>
<dbReference type="GO" id="GO:0000956">
    <property type="term" value="P:nuclear-transcribed mRNA catabolic process"/>
    <property type="evidence" value="ECO:0007669"/>
    <property type="project" value="TreeGrafter"/>
</dbReference>
<reference evidence="4 5" key="1">
    <citation type="journal article" date="2014" name="Mol. Plant">
        <title>Chromosome Scale Genome Assembly and Transcriptome Profiling of Nannochloropsis gaditana in Nitrogen Depletion.</title>
        <authorList>
            <person name="Corteggiani Carpinelli E."/>
            <person name="Telatin A."/>
            <person name="Vitulo N."/>
            <person name="Forcato C."/>
            <person name="D'Angelo M."/>
            <person name="Schiavon R."/>
            <person name="Vezzi A."/>
            <person name="Giacometti G.M."/>
            <person name="Morosinotto T."/>
            <person name="Valle G."/>
        </authorList>
    </citation>
    <scope>NUCLEOTIDE SEQUENCE [LARGE SCALE GENOMIC DNA]</scope>
    <source>
        <strain evidence="4 5">B-31</strain>
    </source>
</reference>
<feature type="region of interest" description="Disordered" evidence="2">
    <location>
        <begin position="1"/>
        <end position="44"/>
    </location>
</feature>
<evidence type="ECO:0000259" key="3">
    <source>
        <dbReference type="Pfam" id="PF03159"/>
    </source>
</evidence>
<feature type="compositionally biased region" description="Basic and acidic residues" evidence="2">
    <location>
        <begin position="1"/>
        <end position="11"/>
    </location>
</feature>
<sequence length="217" mass="24423">MIRAPRMDAPRRTRRRPLASHGRGDGDASVMDRGNDRNNCHKPRRPRAFPAVVGILLYMVGTHAFLSPTSPSLRTVGVNRGKASPLPPSFRRQSVVVMGIPKLFRWLVDLYPAVQQRVGETLGTETAKVENFYLDMNGIIHMCTHANAEELIVLDERKMFQRIFTYTDRLYKIVAPTRVRAGGGREGGREGKQAHSWLLVESTLSWSSTWGLILDKS</sequence>
<accession>W7TB93</accession>
<comment type="caution">
    <text evidence="4">The sequence shown here is derived from an EMBL/GenBank/DDBJ whole genome shotgun (WGS) entry which is preliminary data.</text>
</comment>
<dbReference type="Proteomes" id="UP000019335">
    <property type="component" value="Unassembled WGS sequence"/>
</dbReference>
<dbReference type="EMBL" id="AZIL01002787">
    <property type="protein sequence ID" value="EWM20808.1"/>
    <property type="molecule type" value="Genomic_DNA"/>
</dbReference>
<comment type="similarity">
    <text evidence="1">Belongs to the 5'-3' exonuclease family.</text>
</comment>
<feature type="domain" description="Xrn1 N-terminal" evidence="3">
    <location>
        <begin position="98"/>
        <end position="178"/>
    </location>
</feature>
<dbReference type="InterPro" id="IPR004859">
    <property type="entry name" value="Xrn1_N"/>
</dbReference>
<evidence type="ECO:0000256" key="2">
    <source>
        <dbReference type="SAM" id="MobiDB-lite"/>
    </source>
</evidence>
<keyword evidence="5" id="KW-1185">Reference proteome</keyword>
<evidence type="ECO:0000256" key="1">
    <source>
        <dbReference type="ARBA" id="ARBA00038299"/>
    </source>
</evidence>
<evidence type="ECO:0000313" key="5">
    <source>
        <dbReference type="Proteomes" id="UP000019335"/>
    </source>
</evidence>
<organism evidence="4 5">
    <name type="scientific">Nannochloropsis gaditana</name>
    <dbReference type="NCBI Taxonomy" id="72520"/>
    <lineage>
        <taxon>Eukaryota</taxon>
        <taxon>Sar</taxon>
        <taxon>Stramenopiles</taxon>
        <taxon>Ochrophyta</taxon>
        <taxon>Eustigmatophyceae</taxon>
        <taxon>Eustigmatales</taxon>
        <taxon>Monodopsidaceae</taxon>
        <taxon>Nannochloropsis</taxon>
    </lineage>
</organism>
<dbReference type="Pfam" id="PF03159">
    <property type="entry name" value="XRN_N"/>
    <property type="match status" value="1"/>
</dbReference>
<evidence type="ECO:0000313" key="4">
    <source>
        <dbReference type="EMBL" id="EWM20808.1"/>
    </source>
</evidence>
<protein>
    <submittedName>
        <fullName evidence="4">5-3 exoribonuclease 1</fullName>
    </submittedName>
</protein>
<dbReference type="OrthoDB" id="372487at2759"/>
<dbReference type="PANTHER" id="PTHR12341">
    <property type="entry name" value="5'-&gt;3' EXORIBONUCLEASE"/>
    <property type="match status" value="1"/>
</dbReference>
<dbReference type="GO" id="GO:0004534">
    <property type="term" value="F:5'-3' RNA exonuclease activity"/>
    <property type="evidence" value="ECO:0007669"/>
    <property type="project" value="TreeGrafter"/>
</dbReference>
<dbReference type="AlphaFoldDB" id="W7TB93"/>
<name>W7TB93_9STRA</name>
<proteinExistence type="inferred from homology"/>
<dbReference type="GO" id="GO:0003723">
    <property type="term" value="F:RNA binding"/>
    <property type="evidence" value="ECO:0007669"/>
    <property type="project" value="TreeGrafter"/>
</dbReference>
<gene>
    <name evidence="4" type="ORF">Naga_101417g1</name>
</gene>
<dbReference type="GO" id="GO:0005634">
    <property type="term" value="C:nucleus"/>
    <property type="evidence" value="ECO:0007669"/>
    <property type="project" value="TreeGrafter"/>
</dbReference>
<dbReference type="Gene3D" id="3.40.50.12390">
    <property type="match status" value="1"/>
</dbReference>
<dbReference type="InterPro" id="IPR027073">
    <property type="entry name" value="5_3_exoribonuclease"/>
</dbReference>